<evidence type="ECO:0000256" key="5">
    <source>
        <dbReference type="ARBA" id="ARBA00022801"/>
    </source>
</evidence>
<dbReference type="InterPro" id="IPR029463">
    <property type="entry name" value="Lys_MEP"/>
</dbReference>
<feature type="chain" id="PRO_5002660898" evidence="8">
    <location>
        <begin position="19"/>
        <end position="208"/>
    </location>
</feature>
<keyword evidence="4" id="KW-0479">Metal-binding</keyword>
<comment type="cofactor">
    <cofactor evidence="1">
        <name>Zn(2+)</name>
        <dbReference type="ChEBI" id="CHEBI:29105"/>
    </cofactor>
</comment>
<evidence type="ECO:0000313" key="10">
    <source>
        <dbReference type="EMBL" id="EAQ05462.1"/>
    </source>
</evidence>
<dbReference type="GO" id="GO:0046872">
    <property type="term" value="F:metal ion binding"/>
    <property type="evidence" value="ECO:0007669"/>
    <property type="project" value="UniProtKB-KW"/>
</dbReference>
<dbReference type="RefSeq" id="WP_007204676.1">
    <property type="nucleotide sequence ID" value="NZ_CH672414.1"/>
</dbReference>
<accession>A3V8N1</accession>
<evidence type="ECO:0000256" key="2">
    <source>
        <dbReference type="ARBA" id="ARBA00010279"/>
    </source>
</evidence>
<dbReference type="PANTHER" id="PTHR37016">
    <property type="match status" value="1"/>
</dbReference>
<dbReference type="GO" id="GO:0006508">
    <property type="term" value="P:proteolysis"/>
    <property type="evidence" value="ECO:0007669"/>
    <property type="project" value="UniProtKB-KW"/>
</dbReference>
<evidence type="ECO:0000259" key="9">
    <source>
        <dbReference type="SMART" id="SM01351"/>
    </source>
</evidence>
<dbReference type="eggNOG" id="ENOG5031M3D">
    <property type="taxonomic scope" value="Bacteria"/>
</dbReference>
<protein>
    <submittedName>
        <fullName evidence="10">Probable protease</fullName>
    </submittedName>
</protein>
<reference evidence="10 11" key="1">
    <citation type="submission" date="2006-01" db="EMBL/GenBank/DDBJ databases">
        <authorList>
            <person name="Hagstrom A."/>
            <person name="Ferriera S."/>
            <person name="Johnson J."/>
            <person name="Kravitz S."/>
            <person name="Halpern A."/>
            <person name="Remington K."/>
            <person name="Beeson K."/>
            <person name="Tran B."/>
            <person name="Rogers Y.-H."/>
            <person name="Friedman R."/>
            <person name="Venter J.C."/>
        </authorList>
    </citation>
    <scope>NUCLEOTIDE SEQUENCE [LARGE SCALE GENOMIC DNA]</scope>
    <source>
        <strain evidence="10 11">SKA53</strain>
    </source>
</reference>
<evidence type="ECO:0000256" key="7">
    <source>
        <dbReference type="ARBA" id="ARBA00023049"/>
    </source>
</evidence>
<dbReference type="HOGENOM" id="CLU_122368_0_0_5"/>
<dbReference type="InterPro" id="IPR024079">
    <property type="entry name" value="MetalloPept_cat_dom_sf"/>
</dbReference>
<keyword evidence="7" id="KW-0482">Metalloprotease</keyword>
<keyword evidence="6" id="KW-0862">Zinc</keyword>
<evidence type="ECO:0000256" key="3">
    <source>
        <dbReference type="ARBA" id="ARBA00022670"/>
    </source>
</evidence>
<dbReference type="GO" id="GO:0004222">
    <property type="term" value="F:metalloendopeptidase activity"/>
    <property type="evidence" value="ECO:0007669"/>
    <property type="project" value="InterPro"/>
</dbReference>
<feature type="domain" description="Lysine-specific metallo-endopeptidase" evidence="9">
    <location>
        <begin position="47"/>
        <end position="192"/>
    </location>
</feature>
<dbReference type="InterPro" id="IPR050414">
    <property type="entry name" value="Fungal_M35_metalloproteases"/>
</dbReference>
<keyword evidence="5" id="KW-0378">Hydrolase</keyword>
<dbReference type="CDD" id="cd11006">
    <property type="entry name" value="M35_peptidyl-Lys_like"/>
    <property type="match status" value="1"/>
</dbReference>
<proteinExistence type="inferred from homology"/>
<evidence type="ECO:0000256" key="1">
    <source>
        <dbReference type="ARBA" id="ARBA00001947"/>
    </source>
</evidence>
<dbReference type="SUPFAM" id="SSF55486">
    <property type="entry name" value="Metalloproteases ('zincins'), catalytic domain"/>
    <property type="match status" value="1"/>
</dbReference>
<comment type="caution">
    <text evidence="10">The sequence shown here is derived from an EMBL/GenBank/DDBJ whole genome shotgun (WGS) entry which is preliminary data.</text>
</comment>
<dbReference type="Gene3D" id="3.40.390.10">
    <property type="entry name" value="Collagenase (Catalytic Domain)"/>
    <property type="match status" value="1"/>
</dbReference>
<evidence type="ECO:0000313" key="11">
    <source>
        <dbReference type="Proteomes" id="UP000004507"/>
    </source>
</evidence>
<evidence type="ECO:0000256" key="4">
    <source>
        <dbReference type="ARBA" id="ARBA00022723"/>
    </source>
</evidence>
<keyword evidence="8" id="KW-0732">Signal</keyword>
<dbReference type="InterPro" id="IPR034106">
    <property type="entry name" value="M35_peptidyl-Lys-like"/>
</dbReference>
<dbReference type="AlphaFoldDB" id="A3V8N1"/>
<name>A3V8N1_9RHOB</name>
<keyword evidence="3 10" id="KW-0645">Protease</keyword>
<keyword evidence="11" id="KW-1185">Reference proteome</keyword>
<dbReference type="STRING" id="314232.SKA53_03599"/>
<evidence type="ECO:0000256" key="8">
    <source>
        <dbReference type="SAM" id="SignalP"/>
    </source>
</evidence>
<dbReference type="Pfam" id="PF14521">
    <property type="entry name" value="Aspzincin_M35"/>
    <property type="match status" value="1"/>
</dbReference>
<feature type="signal peptide" evidence="8">
    <location>
        <begin position="1"/>
        <end position="18"/>
    </location>
</feature>
<dbReference type="PANTHER" id="PTHR37016:SF3">
    <property type="entry name" value="NEUTRAL PROTEASE 2-RELATED"/>
    <property type="match status" value="1"/>
</dbReference>
<dbReference type="SMART" id="SM01351">
    <property type="entry name" value="Aspzincin_M35"/>
    <property type="match status" value="1"/>
</dbReference>
<sequence length="208" mass="22701">MRVILVVLCLLGAQSAIAQNVVHCSPAQDVIVRAALDHAKSLAITAASAVGDTPDYARWFGTYSDRNAETARATLKSVVRAIRAGGVSLQCDTLRDQGCGNDEYAWVYADKPYHIYLCPSFFDMPVLASLRPGTRASDNGTREGTLIHELSHFRSAGGTEDHCYTRRDCMGMALQEPDLAIENADSYQYFTEDVIYYASQPVIGKASP</sequence>
<organism evidence="10 11">
    <name type="scientific">Yoonia vestfoldensis SKA53</name>
    <dbReference type="NCBI Taxonomy" id="314232"/>
    <lineage>
        <taxon>Bacteria</taxon>
        <taxon>Pseudomonadati</taxon>
        <taxon>Pseudomonadota</taxon>
        <taxon>Alphaproteobacteria</taxon>
        <taxon>Rhodobacterales</taxon>
        <taxon>Paracoccaceae</taxon>
        <taxon>Yoonia</taxon>
    </lineage>
</organism>
<dbReference type="OrthoDB" id="7649992at2"/>
<gene>
    <name evidence="10" type="ORF">SKA53_03599</name>
</gene>
<comment type="similarity">
    <text evidence="2">Belongs to the peptidase M35 family.</text>
</comment>
<dbReference type="Proteomes" id="UP000004507">
    <property type="component" value="Unassembled WGS sequence"/>
</dbReference>
<dbReference type="EMBL" id="AAMS01000009">
    <property type="protein sequence ID" value="EAQ05462.1"/>
    <property type="molecule type" value="Genomic_DNA"/>
</dbReference>
<evidence type="ECO:0000256" key="6">
    <source>
        <dbReference type="ARBA" id="ARBA00022833"/>
    </source>
</evidence>